<keyword evidence="3" id="KW-1185">Reference proteome</keyword>
<proteinExistence type="predicted"/>
<comment type="caution">
    <text evidence="2">The sequence shown here is derived from an EMBL/GenBank/DDBJ whole genome shotgun (WGS) entry which is preliminary data.</text>
</comment>
<evidence type="ECO:0000256" key="1">
    <source>
        <dbReference type="SAM" id="MobiDB-lite"/>
    </source>
</evidence>
<name>A0A834G4F2_RHOSS</name>
<feature type="compositionally biased region" description="Polar residues" evidence="1">
    <location>
        <begin position="1"/>
        <end position="17"/>
    </location>
</feature>
<evidence type="ECO:0000313" key="3">
    <source>
        <dbReference type="Proteomes" id="UP000626092"/>
    </source>
</evidence>
<accession>A0A834G4F2</accession>
<protein>
    <submittedName>
        <fullName evidence="2">Uncharacterized protein</fullName>
    </submittedName>
</protein>
<dbReference type="Proteomes" id="UP000626092">
    <property type="component" value="Unassembled WGS sequence"/>
</dbReference>
<sequence>MHPAPSTSTQSPNTLNTSPSFSAGSPPPLSSGSSTPPTAKSLPLTATVRQLTANQRQLKATHCKLIASRSQIDELTKQLKLNNFIVGALVKDLRRLKNPTSANQIINDPSILNYINGVPNETKLAIGPHKLPLGHSYILMLDGVVFKRLRWKVGLKLDHQVDENEW</sequence>
<evidence type="ECO:0000313" key="2">
    <source>
        <dbReference type="EMBL" id="KAF7126586.1"/>
    </source>
</evidence>
<dbReference type="AlphaFoldDB" id="A0A834G4F2"/>
<dbReference type="EMBL" id="WJXA01000011">
    <property type="protein sequence ID" value="KAF7126586.1"/>
    <property type="molecule type" value="Genomic_DNA"/>
</dbReference>
<organism evidence="2 3">
    <name type="scientific">Rhododendron simsii</name>
    <name type="common">Sims's rhododendron</name>
    <dbReference type="NCBI Taxonomy" id="118357"/>
    <lineage>
        <taxon>Eukaryota</taxon>
        <taxon>Viridiplantae</taxon>
        <taxon>Streptophyta</taxon>
        <taxon>Embryophyta</taxon>
        <taxon>Tracheophyta</taxon>
        <taxon>Spermatophyta</taxon>
        <taxon>Magnoliopsida</taxon>
        <taxon>eudicotyledons</taxon>
        <taxon>Gunneridae</taxon>
        <taxon>Pentapetalae</taxon>
        <taxon>asterids</taxon>
        <taxon>Ericales</taxon>
        <taxon>Ericaceae</taxon>
        <taxon>Ericoideae</taxon>
        <taxon>Rhodoreae</taxon>
        <taxon>Rhododendron</taxon>
    </lineage>
</organism>
<feature type="region of interest" description="Disordered" evidence="1">
    <location>
        <begin position="1"/>
        <end position="41"/>
    </location>
</feature>
<reference evidence="2" key="1">
    <citation type="submission" date="2019-11" db="EMBL/GenBank/DDBJ databases">
        <authorList>
            <person name="Liu Y."/>
            <person name="Hou J."/>
            <person name="Li T.-Q."/>
            <person name="Guan C.-H."/>
            <person name="Wu X."/>
            <person name="Wu H.-Z."/>
            <person name="Ling F."/>
            <person name="Zhang R."/>
            <person name="Shi X.-G."/>
            <person name="Ren J.-P."/>
            <person name="Chen E.-F."/>
            <person name="Sun J.-M."/>
        </authorList>
    </citation>
    <scope>NUCLEOTIDE SEQUENCE</scope>
    <source>
        <strain evidence="2">Adult_tree_wgs_1</strain>
        <tissue evidence="2">Leaves</tissue>
    </source>
</reference>
<feature type="compositionally biased region" description="Low complexity" evidence="1">
    <location>
        <begin position="18"/>
        <end position="39"/>
    </location>
</feature>
<gene>
    <name evidence="2" type="ORF">RHSIM_Rhsim11G0116600</name>
</gene>